<dbReference type="PANTHER" id="PTHR36607">
    <property type="entry name" value="1,2-DIHYDROXY-3-KETO-5-METHYLTHIOPENTENE DIOXYGENASE 4"/>
    <property type="match status" value="1"/>
</dbReference>
<evidence type="ECO:0000313" key="3">
    <source>
        <dbReference type="Proteomes" id="UP001153076"/>
    </source>
</evidence>
<dbReference type="PANTHER" id="PTHR36607:SF20">
    <property type="entry name" value="AMINOTRANSFERASE-LIKE PLANT MOBILE DOMAIN-CONTAINING PROTEIN"/>
    <property type="match status" value="1"/>
</dbReference>
<name>A0A9Q1K6I1_9CARY</name>
<protein>
    <submittedName>
        <fullName evidence="2">Uncharacterized protein</fullName>
    </submittedName>
</protein>
<gene>
    <name evidence="2" type="ORF">Cgig2_003625</name>
</gene>
<dbReference type="OrthoDB" id="1194411at2759"/>
<proteinExistence type="predicted"/>
<accession>A0A9Q1K6I1</accession>
<feature type="chain" id="PRO_5040428828" evidence="1">
    <location>
        <begin position="19"/>
        <end position="250"/>
    </location>
</feature>
<reference evidence="2" key="1">
    <citation type="submission" date="2022-04" db="EMBL/GenBank/DDBJ databases">
        <title>Carnegiea gigantea Genome sequencing and assembly v2.</title>
        <authorList>
            <person name="Copetti D."/>
            <person name="Sanderson M.J."/>
            <person name="Burquez A."/>
            <person name="Wojciechowski M.F."/>
        </authorList>
    </citation>
    <scope>NUCLEOTIDE SEQUENCE</scope>
    <source>
        <strain evidence="2">SGP5-SGP5p</strain>
        <tissue evidence="2">Aerial part</tissue>
    </source>
</reference>
<dbReference type="EMBL" id="JAKOGI010000263">
    <property type="protein sequence ID" value="KAJ8438236.1"/>
    <property type="molecule type" value="Genomic_DNA"/>
</dbReference>
<organism evidence="2 3">
    <name type="scientific">Carnegiea gigantea</name>
    <dbReference type="NCBI Taxonomy" id="171969"/>
    <lineage>
        <taxon>Eukaryota</taxon>
        <taxon>Viridiplantae</taxon>
        <taxon>Streptophyta</taxon>
        <taxon>Embryophyta</taxon>
        <taxon>Tracheophyta</taxon>
        <taxon>Spermatophyta</taxon>
        <taxon>Magnoliopsida</taxon>
        <taxon>eudicotyledons</taxon>
        <taxon>Gunneridae</taxon>
        <taxon>Pentapetalae</taxon>
        <taxon>Caryophyllales</taxon>
        <taxon>Cactineae</taxon>
        <taxon>Cactaceae</taxon>
        <taxon>Cactoideae</taxon>
        <taxon>Echinocereeae</taxon>
        <taxon>Carnegiea</taxon>
    </lineage>
</organism>
<keyword evidence="3" id="KW-1185">Reference proteome</keyword>
<dbReference type="AlphaFoldDB" id="A0A9Q1K6I1"/>
<evidence type="ECO:0000313" key="2">
    <source>
        <dbReference type="EMBL" id="KAJ8438236.1"/>
    </source>
</evidence>
<feature type="signal peptide" evidence="1">
    <location>
        <begin position="1"/>
        <end position="18"/>
    </location>
</feature>
<comment type="caution">
    <text evidence="2">The sequence shown here is derived from an EMBL/GenBank/DDBJ whole genome shotgun (WGS) entry which is preliminary data.</text>
</comment>
<keyword evidence="1" id="KW-0732">Signal</keyword>
<evidence type="ECO:0000256" key="1">
    <source>
        <dbReference type="SAM" id="SignalP"/>
    </source>
</evidence>
<dbReference type="Proteomes" id="UP001153076">
    <property type="component" value="Unassembled WGS sequence"/>
</dbReference>
<sequence>MLFLRFIISLPSSFFVRALLPLFALNPAKVLPTLGAIYEEFLPPNKDLVDHNKYPAIVIELLHIHAELYKFHNAGYIYYDLWLDHFYGEYFVYFVYGEQTNSDKGKVEAKKRGPLRIPRQEQMTNLNITARDVIRPETFVMAVLMASGQRISLAPTVLDYIYHGLGEATSHSDPSKAKVIFPSHYVIGRLAELFPYLYRRHTNSDCAGDFSTLLRYTRLLGTKLSLPQVDTFSGMRDIFLSELALIVKTF</sequence>